<organism evidence="1 2">
    <name type="scientific">Salmonella phage FSL SP-058</name>
    <dbReference type="NCBI Taxonomy" id="1173761"/>
    <lineage>
        <taxon>Viruses</taxon>
        <taxon>Duplodnaviria</taxon>
        <taxon>Heunggongvirae</taxon>
        <taxon>Uroviricota</taxon>
        <taxon>Caudoviricetes</taxon>
        <taxon>Schitoviridae</taxon>
        <taxon>Humphriesvirinae</taxon>
        <taxon>Ithacavirus</taxon>
        <taxon>Ithacavirus SP058</taxon>
    </lineage>
</organism>
<protein>
    <recommendedName>
        <fullName evidence="3">16.5 kDa protein</fullName>
    </recommendedName>
</protein>
<dbReference type="OrthoDB" id="14772at10239"/>
<reference evidence="1 2" key="1">
    <citation type="journal article" date="2013" name="BMC Genomics">
        <title>Genomic characterization provides new insight into Salmonella phage diversity.</title>
        <authorList>
            <person name="Moreno Switt A.I."/>
            <person name="Orsi R.H."/>
            <person name="den Bakker H.C."/>
            <person name="Vongkamjan K."/>
            <person name="Altier C."/>
            <person name="Wiedmann M."/>
        </authorList>
    </citation>
    <scope>NUCLEOTIDE SEQUENCE [LARGE SCALE GENOMIC DNA]</scope>
</reference>
<evidence type="ECO:0000313" key="1">
    <source>
        <dbReference type="EMBL" id="AGF88176.1"/>
    </source>
</evidence>
<gene>
    <name evidence="1" type="ORF">SP058_00305</name>
</gene>
<dbReference type="GeneID" id="16275509"/>
<dbReference type="EMBL" id="KC139517">
    <property type="protein sequence ID" value="AGF88176.1"/>
    <property type="molecule type" value="Genomic_DNA"/>
</dbReference>
<sequence>MAFDLNFGYQAPDQAQLLTGGYNPTQSSVLNAPLSTGNAPVADNGMFSAFSNWLNGDTSRSLFGGTDPSTGFQSMGIVSPTLQGLGSLFQAWNGMQTLGLAKDQLNFQKNAFNTNLANQRQTYNTALEDRIRGRTSDYAGKEQDVQSYLDKNRL</sequence>
<name>S4TNT1_9CAUD</name>
<accession>S4TNT1</accession>
<keyword evidence="2" id="KW-1185">Reference proteome</keyword>
<dbReference type="RefSeq" id="YP_008239465.1">
    <property type="nucleotide sequence ID" value="NC_021772.1"/>
</dbReference>
<dbReference type="KEGG" id="vg:16275509"/>
<evidence type="ECO:0008006" key="3">
    <source>
        <dbReference type="Google" id="ProtNLM"/>
    </source>
</evidence>
<proteinExistence type="predicted"/>
<evidence type="ECO:0000313" key="2">
    <source>
        <dbReference type="Proteomes" id="UP000014990"/>
    </source>
</evidence>
<dbReference type="Proteomes" id="UP000014990">
    <property type="component" value="Segment"/>
</dbReference>